<comment type="caution">
    <text evidence="2">The sequence shown here is derived from an EMBL/GenBank/DDBJ whole genome shotgun (WGS) entry which is preliminary data.</text>
</comment>
<sequence>MDSKHSLPTSQSLATSPRAKSPAWAKAPARAKSPARSKSQTRADARDAAPDKPVFRSDEAAALREGHHEVYRPVDAAMTPIDAAQTRQPAPGAYPSTDGNAHPGVPYPPEVDPNVRMDGGEYEPVSEIDTIRRTLEVPASRRGPGSPPDDREGALSGSSGARRRE</sequence>
<keyword evidence="3" id="KW-1185">Reference proteome</keyword>
<dbReference type="RefSeq" id="WP_258730967.1">
    <property type="nucleotide sequence ID" value="NZ_JANTHZ010000001.1"/>
</dbReference>
<name>A0A9X2T0U4_9HYPH</name>
<feature type="compositionally biased region" description="Polar residues" evidence="1">
    <location>
        <begin position="1"/>
        <end position="15"/>
    </location>
</feature>
<dbReference type="AlphaFoldDB" id="A0A9X2T0U4"/>
<evidence type="ECO:0000313" key="3">
    <source>
        <dbReference type="Proteomes" id="UP001151088"/>
    </source>
</evidence>
<reference evidence="2" key="1">
    <citation type="submission" date="2022-08" db="EMBL/GenBank/DDBJ databases">
        <authorList>
            <person name="Li F."/>
        </authorList>
    </citation>
    <scope>NUCLEOTIDE SEQUENCE</scope>
    <source>
        <strain evidence="2">MQZ15Z-1</strain>
    </source>
</reference>
<organism evidence="2 3">
    <name type="scientific">Ancylobacter mangrovi</name>
    <dbReference type="NCBI Taxonomy" id="2972472"/>
    <lineage>
        <taxon>Bacteria</taxon>
        <taxon>Pseudomonadati</taxon>
        <taxon>Pseudomonadota</taxon>
        <taxon>Alphaproteobacteria</taxon>
        <taxon>Hyphomicrobiales</taxon>
        <taxon>Xanthobacteraceae</taxon>
        <taxon>Ancylobacter</taxon>
    </lineage>
</organism>
<feature type="region of interest" description="Disordered" evidence="1">
    <location>
        <begin position="1"/>
        <end position="165"/>
    </location>
</feature>
<proteinExistence type="predicted"/>
<dbReference type="Proteomes" id="UP001151088">
    <property type="component" value="Unassembled WGS sequence"/>
</dbReference>
<accession>A0A9X2T0U4</accession>
<feature type="compositionally biased region" description="Low complexity" evidence="1">
    <location>
        <begin position="16"/>
        <end position="38"/>
    </location>
</feature>
<dbReference type="EMBL" id="JANTHZ010000001">
    <property type="protein sequence ID" value="MCS0494017.1"/>
    <property type="molecule type" value="Genomic_DNA"/>
</dbReference>
<evidence type="ECO:0000313" key="2">
    <source>
        <dbReference type="EMBL" id="MCS0494017.1"/>
    </source>
</evidence>
<protein>
    <submittedName>
        <fullName evidence="2">Uncharacterized protein</fullName>
    </submittedName>
</protein>
<gene>
    <name evidence="2" type="ORF">NVS89_02835</name>
</gene>
<feature type="compositionally biased region" description="Basic and acidic residues" evidence="1">
    <location>
        <begin position="41"/>
        <end position="72"/>
    </location>
</feature>
<evidence type="ECO:0000256" key="1">
    <source>
        <dbReference type="SAM" id="MobiDB-lite"/>
    </source>
</evidence>